<gene>
    <name evidence="1" type="ORF">V6N12_029037</name>
</gene>
<evidence type="ECO:0000313" key="1">
    <source>
        <dbReference type="EMBL" id="KAK8572997.1"/>
    </source>
</evidence>
<reference evidence="1 2" key="1">
    <citation type="journal article" date="2024" name="G3 (Bethesda)">
        <title>Genome assembly of Hibiscus sabdariffa L. provides insights into metabolisms of medicinal natural products.</title>
        <authorList>
            <person name="Kim T."/>
        </authorList>
    </citation>
    <scope>NUCLEOTIDE SEQUENCE [LARGE SCALE GENOMIC DNA]</scope>
    <source>
        <strain evidence="1">TK-2024</strain>
        <tissue evidence="1">Old leaves</tissue>
    </source>
</reference>
<comment type="caution">
    <text evidence="1">The sequence shown here is derived from an EMBL/GenBank/DDBJ whole genome shotgun (WGS) entry which is preliminary data.</text>
</comment>
<keyword evidence="2" id="KW-1185">Reference proteome</keyword>
<protein>
    <submittedName>
        <fullName evidence="1">Uncharacterized protein</fullName>
    </submittedName>
</protein>
<evidence type="ECO:0000313" key="2">
    <source>
        <dbReference type="Proteomes" id="UP001472677"/>
    </source>
</evidence>
<name>A0ABR2F7N2_9ROSI</name>
<dbReference type="Proteomes" id="UP001472677">
    <property type="component" value="Unassembled WGS sequence"/>
</dbReference>
<sequence length="71" mass="8056">MKGVVVILVDEDLGSSDKLCAKRIEVVHVRFWMKVWGDNYDEETKDMMGSMEGMIDGFVRGSGESSYYLSQ</sequence>
<organism evidence="1 2">
    <name type="scientific">Hibiscus sabdariffa</name>
    <name type="common">roselle</name>
    <dbReference type="NCBI Taxonomy" id="183260"/>
    <lineage>
        <taxon>Eukaryota</taxon>
        <taxon>Viridiplantae</taxon>
        <taxon>Streptophyta</taxon>
        <taxon>Embryophyta</taxon>
        <taxon>Tracheophyta</taxon>
        <taxon>Spermatophyta</taxon>
        <taxon>Magnoliopsida</taxon>
        <taxon>eudicotyledons</taxon>
        <taxon>Gunneridae</taxon>
        <taxon>Pentapetalae</taxon>
        <taxon>rosids</taxon>
        <taxon>malvids</taxon>
        <taxon>Malvales</taxon>
        <taxon>Malvaceae</taxon>
        <taxon>Malvoideae</taxon>
        <taxon>Hibiscus</taxon>
    </lineage>
</organism>
<accession>A0ABR2F7N2</accession>
<dbReference type="EMBL" id="JBBPBM010000008">
    <property type="protein sequence ID" value="KAK8572997.1"/>
    <property type="molecule type" value="Genomic_DNA"/>
</dbReference>
<proteinExistence type="predicted"/>